<dbReference type="InterPro" id="IPR029472">
    <property type="entry name" value="Copia-like_N"/>
</dbReference>
<feature type="domain" description="Integrase catalytic" evidence="13">
    <location>
        <begin position="1490"/>
        <end position="1662"/>
    </location>
</feature>
<evidence type="ECO:0000256" key="7">
    <source>
        <dbReference type="ARBA" id="ARBA00022989"/>
    </source>
</evidence>
<dbReference type="Gene3D" id="3.30.420.10">
    <property type="entry name" value="Ribonuclease H-like superfamily/Ribonuclease H"/>
    <property type="match status" value="1"/>
</dbReference>
<dbReference type="InterPro" id="IPR001584">
    <property type="entry name" value="Integrase_cat-core"/>
</dbReference>
<evidence type="ECO:0000259" key="11">
    <source>
        <dbReference type="PROSITE" id="PS50893"/>
    </source>
</evidence>
<evidence type="ECO:0000256" key="4">
    <source>
        <dbReference type="ARBA" id="ARBA00022741"/>
    </source>
</evidence>
<dbReference type="InterPro" id="IPR003439">
    <property type="entry name" value="ABC_transporter-like_ATP-bd"/>
</dbReference>
<comment type="subcellular location">
    <subcellularLocation>
        <location evidence="1">Membrane</location>
        <topology evidence="1">Multi-pass membrane protein</topology>
    </subcellularLocation>
</comment>
<dbReference type="InterPro" id="IPR027417">
    <property type="entry name" value="P-loop_NTPase"/>
</dbReference>
<keyword evidence="2" id="KW-0813">Transport</keyword>
<evidence type="ECO:0000259" key="12">
    <source>
        <dbReference type="PROSITE" id="PS50929"/>
    </source>
</evidence>
<keyword evidence="8 10" id="KW-0472">Membrane</keyword>
<dbReference type="GO" id="GO:0005524">
    <property type="term" value="F:ATP binding"/>
    <property type="evidence" value="ECO:0007669"/>
    <property type="project" value="UniProtKB-KW"/>
</dbReference>
<feature type="domain" description="ABC transmembrane type-1" evidence="12">
    <location>
        <begin position="683"/>
        <end position="763"/>
    </location>
</feature>
<feature type="transmembrane region" description="Helical" evidence="10">
    <location>
        <begin position="647"/>
        <end position="670"/>
    </location>
</feature>
<dbReference type="InterPro" id="IPR012337">
    <property type="entry name" value="RNaseH-like_sf"/>
</dbReference>
<dbReference type="Gene3D" id="1.20.1560.10">
    <property type="entry name" value="ABC transporter type 1, transmembrane domain"/>
    <property type="match status" value="2"/>
</dbReference>
<dbReference type="Pfam" id="PF14244">
    <property type="entry name" value="Retrotran_gag_3"/>
    <property type="match status" value="1"/>
</dbReference>
<organism evidence="14">
    <name type="scientific">Fagus sylvatica</name>
    <name type="common">Beechnut</name>
    <dbReference type="NCBI Taxonomy" id="28930"/>
    <lineage>
        <taxon>Eukaryota</taxon>
        <taxon>Viridiplantae</taxon>
        <taxon>Streptophyta</taxon>
        <taxon>Embryophyta</taxon>
        <taxon>Tracheophyta</taxon>
        <taxon>Spermatophyta</taxon>
        <taxon>Magnoliopsida</taxon>
        <taxon>eudicotyledons</taxon>
        <taxon>Gunneridae</taxon>
        <taxon>Pentapetalae</taxon>
        <taxon>rosids</taxon>
        <taxon>fabids</taxon>
        <taxon>Fagales</taxon>
        <taxon>Fagaceae</taxon>
        <taxon>Fagus</taxon>
    </lineage>
</organism>
<evidence type="ECO:0000256" key="6">
    <source>
        <dbReference type="ARBA" id="ARBA00022840"/>
    </source>
</evidence>
<evidence type="ECO:0000313" key="14">
    <source>
        <dbReference type="EMBL" id="SPC86522.1"/>
    </source>
</evidence>
<dbReference type="Pfam" id="PF25597">
    <property type="entry name" value="SH3_retrovirus"/>
    <property type="match status" value="1"/>
</dbReference>
<evidence type="ECO:0000256" key="8">
    <source>
        <dbReference type="ARBA" id="ARBA00023136"/>
    </source>
</evidence>
<dbReference type="Gene3D" id="3.40.50.300">
    <property type="entry name" value="P-loop containing nucleotide triphosphate hydrolases"/>
    <property type="match status" value="1"/>
</dbReference>
<keyword evidence="5" id="KW-0064">Aspartyl protease</keyword>
<dbReference type="EMBL" id="OIVN01000857">
    <property type="protein sequence ID" value="SPC86522.1"/>
    <property type="molecule type" value="Genomic_DNA"/>
</dbReference>
<dbReference type="InterPro" id="IPR050173">
    <property type="entry name" value="ABC_transporter_C-like"/>
</dbReference>
<dbReference type="GO" id="GO:0016020">
    <property type="term" value="C:membrane"/>
    <property type="evidence" value="ECO:0007669"/>
    <property type="project" value="UniProtKB-SubCell"/>
</dbReference>
<dbReference type="GO" id="GO:0015074">
    <property type="term" value="P:DNA integration"/>
    <property type="evidence" value="ECO:0007669"/>
    <property type="project" value="InterPro"/>
</dbReference>
<dbReference type="InterPro" id="IPR011527">
    <property type="entry name" value="ABC1_TM_dom"/>
</dbReference>
<dbReference type="Pfam" id="PF22936">
    <property type="entry name" value="Pol_BBD"/>
    <property type="match status" value="1"/>
</dbReference>
<dbReference type="Pfam" id="PF24358">
    <property type="entry name" value="ABCC10_N"/>
    <property type="match status" value="2"/>
</dbReference>
<dbReference type="InterPro" id="IPR056228">
    <property type="entry name" value="ABCC10-like_N"/>
</dbReference>
<keyword evidence="6" id="KW-0067">ATP-binding</keyword>
<sequence length="2420" mass="270032">MMMGFWTVFCGNSECSSDVGKRCSYGFLSIIDPNSCINNSLVISVDFLLLLMNHFASAWMASDAIPRVHMVAPGFYRFLCFSSLWFIIVEKMASVEMVLDILSFLGSVLLLLCVFGGHKNVQTDPDFSLDTSYAPLQGEEANAKGENNSNEDVTPFAKAGFLSIMSFSWLDPLMKLGKEKILEDIDIPQLREADRAQTCCLMFNEQLSKQRQKATNESPSIFFTFIEVADGNAAFEYEGYALAGGLFLAKCLESFSERQWFFRTRLVGLQVRSFLSAAIYQKQLRLSNDAKVNHSPGQILNYVTVDAYRIATVGALIAFILTVVATSPLAKFQHKYQTKLMVVQDKRLKAITEALANMKDPIRMIPDVAGAFIEAKVSLTRIVKFLEAPELENGGKSTLLAAILGEVPNIKGIVNVYGKIAYVSQTSWIQTGSIRENILFGSSMDPLRYQEVLRRCSLMKDLEMLPFGDLTEIGERGVTLSGGQKQRVQLARALYQNADVYLLDDPFSAVDAQTATSLFNEYVMGALSRKTVLLVTHQVDFLPAFDSVLFMAEGEILRAFSYDELLASSQEFQNLVKAHHDTVGSERQAEYASSVKSESSKSEIEKNHNEKQLMSSLGDQLIQQEERETGDTGLKPYIQYLKQDKGFLYFSLATICHLIFIVGQIIQNYWLAANIQDSHNNRRYYFASAKELMRTEGTTKSLIASHLSESIAGAMTIRAFGDEEQFFLKNLNLIDRNASQNFHSFSANEWLIQRLEILCAIVLSSSALGMTLLRLGASASERLEQYMHIPGEAAEVIESQRPLDNWPSSSSVCGQVRELSRVSVKAEKGRVLKLISDAALSKDQAALSEDQAPCSAICYYCCIIEEQVNDIAIEKLYLSFISKLTMDSEYSSRQENASATHFLDDPPPSSPYYLHASDNSSLILVNQPLTGDNYHSWFRSMAMGLSIKNKLGFVDGSIGPPQEGISSPLYSLWNRCNIVVITWILNCVSKEIHATMLYKQTASEIWAILRNRFSQSNGPQIFQVEQAIGSSNQSHVSVSDYYTKLQGLWEELLNYRPIPICTCIPSCSCGAMRQVFDNYQQACLMQFLMGLNETFTPVRGQILLMDPMPHIDKVFSLLRQEERQRSIGQISLPRVESTALLCKSDSARPYQPKQGYQKKDKPTCTHCGYIGHTMDKCYKLHGYPPGYKPKGKSPMVHQVSLNNFGTSAARTDEMSSFQISQIQSQCQQLLAALNTKPEPTPNTSYQAMANTTLSSPLPTHSISGASLYPSVYNSQTFTPNLSHSIFASNVVLPTSMSANSWVIDTGATDHMVHSLSCLSTITSMVNTSVELPNGELVSVTHIGTVILSSSLTLTNVLCVPTFHLNLISVSKLVHSSPCCLIFMSNYCLIQAFTPWRMIGLGKLQAGLYLLQTSFDPSSAAKLHQTSVSSFNKVASVSAPVQFTPMQLWHYRLGHSSFDKLHFLHGCVQNLPSMNKNASFCDICPLAKQKRLPFPNKGHMCLNNFDLIHCDIWGPYFVPTLDGHKYFLTIVDDHSRSTWVYLMHSKSDTRPLLISFFNMVETQFHVKIKSIRSDNGLEFEMIDFFNTKGIIHQTSCRDTPQQNSVVERKHQHLLNVARAIRFQSHLPYKFWGECILTAAYIINRLPSPLLQHKTPFELLMHKPPTYSHLKVFGCLAYASTLPSHRTKFDARAVPCVFMGYPFGTKDSDLSTPKPSFPFCMDIEPSHNSHNPPTTIFTPDSVSPAQAHIHIPPCPHDSADMPPCPRDSADIPPCPHDSADMPPCPHDSAALPHLDISPTPEISPPPLQPTRKSTRSTTIPSYLQDYHCHLASTTTPPKPTVLYPIAETLSYSHLSPTHKAYTIAITAPVEPRFYHEAVTSSHWCQAMEKELEALEANHTWDLTTLPAGKHPIGCKWVYKIKFKSDGSIERYKARLVAKGYNQLEGIDYAETFSPVAKLVTVRCFVALAAAKGWFLTQLDVNNAFLHGELEEEVFMSLPPGFKKSQGSSPNLVCKLTKSLYGLKQASRQWFSKFSSTILAHGFKQSKCDYSLFTKIDGSIFIGLLVYVDDILIASNDPASVTLLTTFLDTHFKLKDLGPAKYFLGLELARSQKGISLCQRKYALDILQDSGFLGSKPVKIPMEQHLKLSRDQGPLLPDPSAYRRLIGRLLYLTLTRPDIAYSISCLSQFMSAPRIPHLQAAHRVLQYLKGSPGQGLFFPSATALTLKGFCDSDWAGCPDTRRSLTGFCIFLGDSLISWRSKKQTVVSRSSAEAEYRAMSIATCELTWLLSLLQDFCIPHPSASVLFCDNQAALHIAANPVFHERTKHIELDCHFLRDKIQAGLLKTLHVSTTHQLADIFTKPLGKHIQLLKCAAQVCCSNVLLKSLSAESIKLLKSFSAEALQCVDKSENSLEFRSKQRKAEY</sequence>
<feature type="domain" description="ABC transporter" evidence="11">
    <location>
        <begin position="346"/>
        <end position="578"/>
    </location>
</feature>
<dbReference type="InterPro" id="IPR036397">
    <property type="entry name" value="RNaseH_sf"/>
</dbReference>
<evidence type="ECO:0000256" key="10">
    <source>
        <dbReference type="SAM" id="Phobius"/>
    </source>
</evidence>
<evidence type="ECO:0000256" key="3">
    <source>
        <dbReference type="ARBA" id="ARBA00022692"/>
    </source>
</evidence>
<dbReference type="SUPFAM" id="SSF90123">
    <property type="entry name" value="ABC transporter transmembrane region"/>
    <property type="match status" value="2"/>
</dbReference>
<dbReference type="Pfam" id="PF07727">
    <property type="entry name" value="RVT_2"/>
    <property type="match status" value="1"/>
</dbReference>
<dbReference type="GO" id="GO:0016887">
    <property type="term" value="F:ATP hydrolysis activity"/>
    <property type="evidence" value="ECO:0007669"/>
    <property type="project" value="InterPro"/>
</dbReference>
<dbReference type="Pfam" id="PF00665">
    <property type="entry name" value="rve"/>
    <property type="match status" value="1"/>
</dbReference>
<dbReference type="InterPro" id="IPR054722">
    <property type="entry name" value="PolX-like_BBD"/>
</dbReference>
<dbReference type="GO" id="GO:0004190">
    <property type="term" value="F:aspartic-type endopeptidase activity"/>
    <property type="evidence" value="ECO:0007669"/>
    <property type="project" value="UniProtKB-KW"/>
</dbReference>
<protein>
    <recommendedName>
        <fullName evidence="15">Integrase catalytic domain-containing protein</fullName>
    </recommendedName>
</protein>
<dbReference type="SUPFAM" id="SSF53098">
    <property type="entry name" value="Ribonuclease H-like"/>
    <property type="match status" value="1"/>
</dbReference>
<keyword evidence="5" id="KW-0645">Protease</keyword>
<accession>A0A2N9FH27</accession>
<feature type="region of interest" description="Disordered" evidence="9">
    <location>
        <begin position="1749"/>
        <end position="1814"/>
    </location>
</feature>
<dbReference type="GO" id="GO:0003676">
    <property type="term" value="F:nucleic acid binding"/>
    <property type="evidence" value="ECO:0007669"/>
    <property type="project" value="InterPro"/>
</dbReference>
<proteinExistence type="predicted"/>
<dbReference type="FunFam" id="3.40.50.300:FF:000997">
    <property type="entry name" value="Multidrug resistance-associated protein 1"/>
    <property type="match status" value="1"/>
</dbReference>
<dbReference type="InterPro" id="IPR043502">
    <property type="entry name" value="DNA/RNA_pol_sf"/>
</dbReference>
<dbReference type="InterPro" id="IPR013103">
    <property type="entry name" value="RVT_2"/>
</dbReference>
<evidence type="ECO:0000256" key="5">
    <source>
        <dbReference type="ARBA" id="ARBA00022750"/>
    </source>
</evidence>
<keyword evidence="5" id="KW-0378">Hydrolase</keyword>
<dbReference type="Pfam" id="PF13976">
    <property type="entry name" value="gag_pre-integrs"/>
    <property type="match status" value="1"/>
</dbReference>
<dbReference type="GO" id="GO:0140359">
    <property type="term" value="F:ABC-type transporter activity"/>
    <property type="evidence" value="ECO:0007669"/>
    <property type="project" value="InterPro"/>
</dbReference>
<dbReference type="PROSITE" id="PS50893">
    <property type="entry name" value="ABC_TRANSPORTER_2"/>
    <property type="match status" value="1"/>
</dbReference>
<gene>
    <name evidence="14" type="ORF">FSB_LOCUS14404</name>
</gene>
<dbReference type="SUPFAM" id="SSF56672">
    <property type="entry name" value="DNA/RNA polymerases"/>
    <property type="match status" value="1"/>
</dbReference>
<evidence type="ECO:0000256" key="2">
    <source>
        <dbReference type="ARBA" id="ARBA00022448"/>
    </source>
</evidence>
<dbReference type="CDD" id="cd09272">
    <property type="entry name" value="RNase_HI_RT_Ty1"/>
    <property type="match status" value="1"/>
</dbReference>
<dbReference type="InterPro" id="IPR036640">
    <property type="entry name" value="ABC1_TM_sf"/>
</dbReference>
<dbReference type="SUPFAM" id="SSF52540">
    <property type="entry name" value="P-loop containing nucleoside triphosphate hydrolases"/>
    <property type="match status" value="1"/>
</dbReference>
<dbReference type="PROSITE" id="PS50994">
    <property type="entry name" value="INTEGRASE"/>
    <property type="match status" value="1"/>
</dbReference>
<keyword evidence="3 10" id="KW-0812">Transmembrane</keyword>
<evidence type="ECO:0000256" key="9">
    <source>
        <dbReference type="SAM" id="MobiDB-lite"/>
    </source>
</evidence>
<evidence type="ECO:0000256" key="1">
    <source>
        <dbReference type="ARBA" id="ARBA00004141"/>
    </source>
</evidence>
<dbReference type="PANTHER" id="PTHR24223">
    <property type="entry name" value="ATP-BINDING CASSETTE SUB-FAMILY C"/>
    <property type="match status" value="1"/>
</dbReference>
<feature type="region of interest" description="Disordered" evidence="9">
    <location>
        <begin position="587"/>
        <end position="608"/>
    </location>
</feature>
<evidence type="ECO:0000259" key="13">
    <source>
        <dbReference type="PROSITE" id="PS50994"/>
    </source>
</evidence>
<reference evidence="14" key="1">
    <citation type="submission" date="2018-02" db="EMBL/GenBank/DDBJ databases">
        <authorList>
            <person name="Cohen D.B."/>
            <person name="Kent A.D."/>
        </authorList>
    </citation>
    <scope>NUCLEOTIDE SEQUENCE</scope>
</reference>
<dbReference type="PROSITE" id="PS00211">
    <property type="entry name" value="ABC_TRANSPORTER_1"/>
    <property type="match status" value="1"/>
</dbReference>
<feature type="transmembrane region" description="Helical" evidence="10">
    <location>
        <begin position="310"/>
        <end position="330"/>
    </location>
</feature>
<keyword evidence="7 10" id="KW-1133">Transmembrane helix</keyword>
<dbReference type="Pfam" id="PF00005">
    <property type="entry name" value="ABC_tran"/>
    <property type="match status" value="1"/>
</dbReference>
<name>A0A2N9FH27_FAGSY</name>
<keyword evidence="4" id="KW-0547">Nucleotide-binding</keyword>
<feature type="compositionally biased region" description="Basic and acidic residues" evidence="9">
    <location>
        <begin position="598"/>
        <end position="608"/>
    </location>
</feature>
<dbReference type="Pfam" id="PF00664">
    <property type="entry name" value="ABC_membrane"/>
    <property type="match status" value="1"/>
</dbReference>
<dbReference type="InterPro" id="IPR017871">
    <property type="entry name" value="ABC_transporter-like_CS"/>
</dbReference>
<dbReference type="InterPro" id="IPR057670">
    <property type="entry name" value="SH3_retrovirus"/>
</dbReference>
<evidence type="ECO:0008006" key="15">
    <source>
        <dbReference type="Google" id="ProtNLM"/>
    </source>
</evidence>
<dbReference type="InterPro" id="IPR025724">
    <property type="entry name" value="GAG-pre-integrase_dom"/>
</dbReference>
<dbReference type="PANTHER" id="PTHR24223:SF263">
    <property type="entry name" value="ABC-TYPE XENOBIOTIC TRANSPORTER"/>
    <property type="match status" value="1"/>
</dbReference>
<dbReference type="PROSITE" id="PS50929">
    <property type="entry name" value="ABC_TM1F"/>
    <property type="match status" value="1"/>
</dbReference>
<dbReference type="CDD" id="cd03250">
    <property type="entry name" value="ABCC_MRP_domain1"/>
    <property type="match status" value="1"/>
</dbReference>